<reference evidence="3 4" key="1">
    <citation type="submission" date="2023-08" db="EMBL/GenBank/DDBJ databases">
        <title>Genome sequence of Thermaerobacter compostii strain Ins1, a spore-forming filamentous bacterium isolated from a deep geothermal reservoir.</title>
        <authorList>
            <person name="Bregnard D."/>
            <person name="Gonzalez D."/>
            <person name="Junier P."/>
        </authorList>
    </citation>
    <scope>NUCLEOTIDE SEQUENCE [LARGE SCALE GENOMIC DNA]</scope>
    <source>
        <strain evidence="3 4">Ins1</strain>
    </source>
</reference>
<keyword evidence="2" id="KW-0812">Transmembrane</keyword>
<feature type="transmembrane region" description="Helical" evidence="2">
    <location>
        <begin position="377"/>
        <end position="397"/>
    </location>
</feature>
<dbReference type="Gene3D" id="3.30.2090.10">
    <property type="entry name" value="Multidrug efflux transporter AcrB TolC docking domain, DN and DC subdomains"/>
    <property type="match status" value="3"/>
</dbReference>
<organism evidence="3 4">
    <name type="scientific">Thermaerobacter composti</name>
    <dbReference type="NCBI Taxonomy" id="554949"/>
    <lineage>
        <taxon>Bacteria</taxon>
        <taxon>Bacillati</taxon>
        <taxon>Bacillota</taxon>
        <taxon>Clostridia</taxon>
        <taxon>Eubacteriales</taxon>
        <taxon>Clostridiales Family XVII. Incertae Sedis</taxon>
        <taxon>Thermaerobacter</taxon>
    </lineage>
</organism>
<dbReference type="SUPFAM" id="SSF82693">
    <property type="entry name" value="Multidrug efflux transporter AcrB pore domain, PN1, PN2, PC1 and PC2 subdomains"/>
    <property type="match status" value="3"/>
</dbReference>
<feature type="transmembrane region" description="Helical" evidence="2">
    <location>
        <begin position="403"/>
        <end position="427"/>
    </location>
</feature>
<dbReference type="Pfam" id="PF00873">
    <property type="entry name" value="ACR_tran"/>
    <property type="match status" value="2"/>
</dbReference>
<dbReference type="SUPFAM" id="SSF82866">
    <property type="entry name" value="Multidrug efflux transporter AcrB transmembrane domain"/>
    <property type="match status" value="2"/>
</dbReference>
<accession>A0ABZ0QPD4</accession>
<evidence type="ECO:0000256" key="2">
    <source>
        <dbReference type="SAM" id="Phobius"/>
    </source>
</evidence>
<dbReference type="PANTHER" id="PTHR32063">
    <property type="match status" value="1"/>
</dbReference>
<feature type="compositionally biased region" description="Low complexity" evidence="1">
    <location>
        <begin position="826"/>
        <end position="844"/>
    </location>
</feature>
<feature type="transmembrane region" description="Helical" evidence="2">
    <location>
        <begin position="949"/>
        <end position="967"/>
    </location>
</feature>
<keyword evidence="2" id="KW-1133">Transmembrane helix</keyword>
<feature type="transmembrane region" description="Helical" evidence="2">
    <location>
        <begin position="552"/>
        <end position="570"/>
    </location>
</feature>
<feature type="transmembrane region" description="Helical" evidence="2">
    <location>
        <begin position="351"/>
        <end position="370"/>
    </location>
</feature>
<dbReference type="Gene3D" id="3.30.70.1430">
    <property type="entry name" value="Multidrug efflux transporter AcrB pore domain"/>
    <property type="match status" value="2"/>
</dbReference>
<sequence length="1126" mass="114093">MAVWRWAIARPVATVMAMGVLVWAGLFALRTLPVGLLPALDPPVLTVVTSLPGASPEAIDQLLGEPLSQTLRTVSGVQEVIARSGDEMATVVLRFRWGTDLETAREQVVQRLDAVPLPAGAGRPQILRFDPTQLPMMEIGLAGPGDAAQRARQVREVLVPRLEAVPGVAAVSLRGTPAERVEVVLDAAALRRHGLAPGQVQAAVAAAAASVPAGAVAGGDGTRRWPVEVEGGFHRLDDLQRVVVGLSSPATVLAPAPMAGVPRPVLAGAVPVRLADVATVHVRRDPPAEVERLNGRDGLGLVVYQEPGANTVSVSRAVRAALDAGLASMPGWEATITYDAGRMVEQAVRGVGQSLLVGSLLAVAVLWLFLRRGRAVAVIALAIPISACTTLAAMHLLGMTLNVMSLGGLALSAGVLIDQAIVVLESIARRHQEGLPARQAADRGTADVAAAVAASTVTNLIVFLPVLFLGGLAGQLFRDLALANGLAQAASLLVAVTVVPALAAWCLDEPAPAARRRTPSPVVAAGTGPCGPSDPGPLPLPRPVEACLARPAATLAVALVVVLASLPVAARLGTEFLPAVDEGAVDVTVTLPEGSALALTAAALQRVERVVLGLPGVETVIARAGGDPWAGEEGSTHQGLVRVQLADDAGSSAQVAERIRRVLAKEAKAALDRVGAQVHVQPRNLWADVGAGAPVVELVLRAPDPVTLAEAAARARRALAAVPGLVDVAVDLDRTAPRLAVRVDAAAAARFGLAPAQVGQQLRLALAGETVARARVEGRWLPVVLRTDPGTEAAGAPAGTGEGRTAAGEVATGAGLAGPGAGGDAPRGAAAGIPPAPAAGAAPPSGGPLPAPSGIGDRARPAAGGVLARMPLAGGSGWTRLDQLAALRPDATPAALVRRDGWLAATLTARPAGTDLGSAVERARRQVAAVLPPGAAVEPAGTAVLMQEGFATLGPAAAGALLLIYMAMAAQFESLVHPLLMMVTLPLALVGAVAGLAAVGHAIGLTAVMGGIVLAGIAVNNGIVLVDAARRHRAAGMDAAAAIRLAWCRRLRPVLMTALTTLLGSLPMVVAPGRGGELEVPLAAVLVGGLFTSTALTLVVLPCAWLLAEGRWPAPGRRSPGPARPW</sequence>
<feature type="region of interest" description="Disordered" evidence="1">
    <location>
        <begin position="812"/>
        <end position="860"/>
    </location>
</feature>
<dbReference type="InterPro" id="IPR027463">
    <property type="entry name" value="AcrB_DN_DC_subdom"/>
</dbReference>
<feature type="transmembrane region" description="Helical" evidence="2">
    <location>
        <begin position="1005"/>
        <end position="1029"/>
    </location>
</feature>
<dbReference type="SUPFAM" id="SSF82714">
    <property type="entry name" value="Multidrug efflux transporter AcrB TolC docking domain, DN and DC subdomains"/>
    <property type="match status" value="2"/>
</dbReference>
<dbReference type="InterPro" id="IPR001036">
    <property type="entry name" value="Acrflvin-R"/>
</dbReference>
<proteinExistence type="predicted"/>
<gene>
    <name evidence="3" type="ORF">Q5761_01360</name>
</gene>
<keyword evidence="4" id="KW-1185">Reference proteome</keyword>
<dbReference type="EMBL" id="CP132508">
    <property type="protein sequence ID" value="WPD19348.1"/>
    <property type="molecule type" value="Genomic_DNA"/>
</dbReference>
<keyword evidence="2" id="KW-0472">Membrane</keyword>
<dbReference type="Gene3D" id="1.20.1640.10">
    <property type="entry name" value="Multidrug efflux transporter AcrB transmembrane domain"/>
    <property type="match status" value="3"/>
</dbReference>
<dbReference type="Proteomes" id="UP001304683">
    <property type="component" value="Chromosome"/>
</dbReference>
<dbReference type="Gene3D" id="3.30.70.1320">
    <property type="entry name" value="Multidrug efflux transporter AcrB pore domain like"/>
    <property type="match status" value="1"/>
</dbReference>
<feature type="transmembrane region" description="Helical" evidence="2">
    <location>
        <begin position="1050"/>
        <end position="1070"/>
    </location>
</feature>
<dbReference type="RefSeq" id="WP_318750893.1">
    <property type="nucleotide sequence ID" value="NZ_CP132508.1"/>
</dbReference>
<feature type="transmembrane region" description="Helical" evidence="2">
    <location>
        <begin position="979"/>
        <end position="999"/>
    </location>
</feature>
<feature type="transmembrane region" description="Helical" evidence="2">
    <location>
        <begin position="1082"/>
        <end position="1108"/>
    </location>
</feature>
<feature type="compositionally biased region" description="Gly residues" evidence="1">
    <location>
        <begin position="815"/>
        <end position="825"/>
    </location>
</feature>
<name>A0ABZ0QPD4_9FIRM</name>
<feature type="transmembrane region" description="Helical" evidence="2">
    <location>
        <begin position="448"/>
        <end position="473"/>
    </location>
</feature>
<dbReference type="PRINTS" id="PR00702">
    <property type="entry name" value="ACRIFLAVINRP"/>
</dbReference>
<feature type="transmembrane region" description="Helical" evidence="2">
    <location>
        <begin position="485"/>
        <end position="507"/>
    </location>
</feature>
<feature type="transmembrane region" description="Helical" evidence="2">
    <location>
        <begin position="12"/>
        <end position="29"/>
    </location>
</feature>
<dbReference type="Gene3D" id="3.30.70.1440">
    <property type="entry name" value="Multidrug efflux transporter AcrB pore domain"/>
    <property type="match status" value="2"/>
</dbReference>
<evidence type="ECO:0000313" key="4">
    <source>
        <dbReference type="Proteomes" id="UP001304683"/>
    </source>
</evidence>
<evidence type="ECO:0000256" key="1">
    <source>
        <dbReference type="SAM" id="MobiDB-lite"/>
    </source>
</evidence>
<protein>
    <submittedName>
        <fullName evidence="3">Efflux RND transporter permease subunit</fullName>
    </submittedName>
</protein>
<dbReference type="PANTHER" id="PTHR32063:SF0">
    <property type="entry name" value="SWARMING MOTILITY PROTEIN SWRC"/>
    <property type="match status" value="1"/>
</dbReference>
<evidence type="ECO:0000313" key="3">
    <source>
        <dbReference type="EMBL" id="WPD19348.1"/>
    </source>
</evidence>